<name>T1D148_9PLAT</name>
<keyword evidence="3 6" id="KW-0238">DNA-binding</keyword>
<evidence type="ECO:0000256" key="4">
    <source>
        <dbReference type="ARBA" id="ARBA00023163"/>
    </source>
</evidence>
<dbReference type="Pfam" id="PF00250">
    <property type="entry name" value="Forkhead"/>
    <property type="match status" value="1"/>
</dbReference>
<dbReference type="PROSITE" id="PS50039">
    <property type="entry name" value="FORK_HEAD_3"/>
    <property type="match status" value="1"/>
</dbReference>
<dbReference type="CDD" id="cd20048">
    <property type="entry name" value="FH_FOXD4-like"/>
    <property type="match status" value="1"/>
</dbReference>
<dbReference type="SUPFAM" id="SSF46785">
    <property type="entry name" value="Winged helix' DNA-binding domain"/>
    <property type="match status" value="1"/>
</dbReference>
<dbReference type="GO" id="GO:0030154">
    <property type="term" value="P:cell differentiation"/>
    <property type="evidence" value="ECO:0007669"/>
    <property type="project" value="TreeGrafter"/>
</dbReference>
<dbReference type="InterPro" id="IPR050211">
    <property type="entry name" value="FOX_domain-containing"/>
</dbReference>
<dbReference type="InterPro" id="IPR030456">
    <property type="entry name" value="TF_fork_head_CS_2"/>
</dbReference>
<proteinExistence type="evidence at transcript level"/>
<feature type="DNA-binding region" description="Fork-head" evidence="6">
    <location>
        <begin position="130"/>
        <end position="224"/>
    </location>
</feature>
<feature type="domain" description="Fork-head" evidence="8">
    <location>
        <begin position="130"/>
        <end position="224"/>
    </location>
</feature>
<dbReference type="InterPro" id="IPR036388">
    <property type="entry name" value="WH-like_DNA-bd_sf"/>
</dbReference>
<dbReference type="FunFam" id="1.10.10.10:FF:000016">
    <property type="entry name" value="Forkhead box protein I1"/>
    <property type="match status" value="1"/>
</dbReference>
<evidence type="ECO:0000313" key="9">
    <source>
        <dbReference type="EMBL" id="JAA92619.1"/>
    </source>
</evidence>
<comment type="subcellular location">
    <subcellularLocation>
        <location evidence="1 6">Nucleus</location>
    </subcellularLocation>
</comment>
<dbReference type="GO" id="GO:0009653">
    <property type="term" value="P:anatomical structure morphogenesis"/>
    <property type="evidence" value="ECO:0007669"/>
    <property type="project" value="TreeGrafter"/>
</dbReference>
<protein>
    <submittedName>
        <fullName evidence="9">FoxD</fullName>
    </submittedName>
</protein>
<evidence type="ECO:0000256" key="1">
    <source>
        <dbReference type="ARBA" id="ARBA00004123"/>
    </source>
</evidence>
<dbReference type="PROSITE" id="PS00657">
    <property type="entry name" value="FORK_HEAD_1"/>
    <property type="match status" value="1"/>
</dbReference>
<dbReference type="GO" id="GO:0000978">
    <property type="term" value="F:RNA polymerase II cis-regulatory region sequence-specific DNA binding"/>
    <property type="evidence" value="ECO:0007669"/>
    <property type="project" value="TreeGrafter"/>
</dbReference>
<dbReference type="GO" id="GO:0005634">
    <property type="term" value="C:nucleus"/>
    <property type="evidence" value="ECO:0007669"/>
    <property type="project" value="UniProtKB-SubCell"/>
</dbReference>
<organism evidence="9">
    <name type="scientific">Dendrocoelum lacteum</name>
    <dbReference type="NCBI Taxonomy" id="27895"/>
    <lineage>
        <taxon>Eukaryota</taxon>
        <taxon>Metazoa</taxon>
        <taxon>Spiralia</taxon>
        <taxon>Lophotrochozoa</taxon>
        <taxon>Platyhelminthes</taxon>
        <taxon>Rhabditophora</taxon>
        <taxon>Seriata</taxon>
        <taxon>Tricladida</taxon>
        <taxon>Continenticola</taxon>
        <taxon>Planarioidea</taxon>
        <taxon>Dendrocoelidae</taxon>
        <taxon>Dendrocoelum</taxon>
    </lineage>
</organism>
<evidence type="ECO:0000259" key="8">
    <source>
        <dbReference type="PROSITE" id="PS50039"/>
    </source>
</evidence>
<reference evidence="9" key="1">
    <citation type="submission" date="2013-06" db="EMBL/GenBank/DDBJ databases">
        <title>Reactivating head regrowth in a regeneration deficient planarian species.</title>
        <authorList>
            <person name="Liu S.-Y."/>
            <person name="Brandl H."/>
            <person name="Henry I."/>
            <person name="Rink J."/>
        </authorList>
    </citation>
    <scope>NUCLEOTIDE SEQUENCE</scope>
</reference>
<evidence type="ECO:0000256" key="3">
    <source>
        <dbReference type="ARBA" id="ARBA00023125"/>
    </source>
</evidence>
<feature type="region of interest" description="Disordered" evidence="7">
    <location>
        <begin position="98"/>
        <end position="125"/>
    </location>
</feature>
<dbReference type="InterPro" id="IPR001766">
    <property type="entry name" value="Fork_head_dom"/>
</dbReference>
<dbReference type="InterPro" id="IPR018122">
    <property type="entry name" value="TF_fork_head_CS_1"/>
</dbReference>
<evidence type="ECO:0000256" key="6">
    <source>
        <dbReference type="PROSITE-ProRule" id="PRU00089"/>
    </source>
</evidence>
<dbReference type="PANTHER" id="PTHR11829">
    <property type="entry name" value="FORKHEAD BOX PROTEIN"/>
    <property type="match status" value="1"/>
</dbReference>
<dbReference type="GO" id="GO:0000981">
    <property type="term" value="F:DNA-binding transcription factor activity, RNA polymerase II-specific"/>
    <property type="evidence" value="ECO:0007669"/>
    <property type="project" value="TreeGrafter"/>
</dbReference>
<accession>T1D148</accession>
<sequence>MMNKHFPYYSQVYKEEVSNSIPMEINSLYWALLKQRNDKNMLQPCIDDSLFQNHQFKASKIDISQTLKDNQSIEELESKSDVKEDCTISEEEMHQIMHENQKNASDDDKCSESRSSNKDVIASNKSHNVKPPYSYIALITMAILRSSHRKLTLSGICEFIMGRFPYYKDRFPAWQNSIRHNLSLNDCFIKIPREPGNPGKGNYWTLDPRSEDMFDNGSFLRRRKRYKRQLPSDLFSQSHNHMLIPPGSFRLGLHTNQAAIQHTIAAQMIMHQNSARALFSTSINNTGFIPQFNFIKSQKQLIEQHYKNYESSEISPNPFTFSTKTTEKILNNDENSTIIKFSISNIIAEENNTTKLLTNNDQNCGNIRNSNKTIPRPNPSYPFVNNPWMPYNIIKSCQTL</sequence>
<dbReference type="PANTHER" id="PTHR11829:SF402">
    <property type="entry name" value="FORK HEAD DOMAIN-CONTAINING PROTEIN FD3-RELATED"/>
    <property type="match status" value="1"/>
</dbReference>
<dbReference type="PROSITE" id="PS00658">
    <property type="entry name" value="FORK_HEAD_2"/>
    <property type="match status" value="1"/>
</dbReference>
<evidence type="ECO:0000256" key="7">
    <source>
        <dbReference type="SAM" id="MobiDB-lite"/>
    </source>
</evidence>
<evidence type="ECO:0000256" key="5">
    <source>
        <dbReference type="ARBA" id="ARBA00023242"/>
    </source>
</evidence>
<dbReference type="PRINTS" id="PR00053">
    <property type="entry name" value="FORKHEAD"/>
</dbReference>
<dbReference type="Gene3D" id="1.10.10.10">
    <property type="entry name" value="Winged helix-like DNA-binding domain superfamily/Winged helix DNA-binding domain"/>
    <property type="match status" value="1"/>
</dbReference>
<keyword evidence="2" id="KW-0805">Transcription regulation</keyword>
<keyword evidence="4" id="KW-0804">Transcription</keyword>
<dbReference type="InterPro" id="IPR036390">
    <property type="entry name" value="WH_DNA-bd_sf"/>
</dbReference>
<evidence type="ECO:0000256" key="2">
    <source>
        <dbReference type="ARBA" id="ARBA00023015"/>
    </source>
</evidence>
<keyword evidence="5 6" id="KW-0539">Nucleus</keyword>
<feature type="compositionally biased region" description="Basic and acidic residues" evidence="7">
    <location>
        <begin position="98"/>
        <end position="117"/>
    </location>
</feature>
<dbReference type="AlphaFoldDB" id="T1D148"/>
<dbReference type="EMBL" id="GAKU01000018">
    <property type="protein sequence ID" value="JAA92619.1"/>
    <property type="molecule type" value="mRNA"/>
</dbReference>
<dbReference type="SMART" id="SM00339">
    <property type="entry name" value="FH"/>
    <property type="match status" value="1"/>
</dbReference>